<feature type="transmembrane region" description="Helical" evidence="2">
    <location>
        <begin position="5"/>
        <end position="22"/>
    </location>
</feature>
<gene>
    <name evidence="3" type="ORF">QUW28_02825</name>
</gene>
<accession>A0ABT7V958</accession>
<dbReference type="Proteomes" id="UP001529421">
    <property type="component" value="Unassembled WGS sequence"/>
</dbReference>
<dbReference type="EMBL" id="JAUDDZ010000002">
    <property type="protein sequence ID" value="MDM8274439.1"/>
    <property type="molecule type" value="Genomic_DNA"/>
</dbReference>
<protein>
    <submittedName>
        <fullName evidence="3">YggT family protein</fullName>
    </submittedName>
</protein>
<dbReference type="InterPro" id="IPR003425">
    <property type="entry name" value="CCB3/YggT"/>
</dbReference>
<keyword evidence="2" id="KW-0812">Transmembrane</keyword>
<evidence type="ECO:0000313" key="3">
    <source>
        <dbReference type="EMBL" id="MDM8274439.1"/>
    </source>
</evidence>
<reference evidence="3 4" key="2">
    <citation type="submission" date="2023-06" db="EMBL/GenBank/DDBJ databases">
        <authorList>
            <person name="Zeman M."/>
            <person name="Kubasova T."/>
            <person name="Jahodarova E."/>
            <person name="Nykrynova M."/>
            <person name="Rychlik I."/>
        </authorList>
    </citation>
    <scope>NUCLEOTIDE SEQUENCE [LARGE SCALE GENOMIC DNA]</scope>
    <source>
        <strain evidence="3 4">154_Feed</strain>
    </source>
</reference>
<keyword evidence="2" id="KW-1133">Transmembrane helix</keyword>
<dbReference type="Pfam" id="PF02325">
    <property type="entry name" value="CCB3_YggT"/>
    <property type="match status" value="1"/>
</dbReference>
<keyword evidence="2" id="KW-0472">Membrane</keyword>
<evidence type="ECO:0000256" key="1">
    <source>
        <dbReference type="ARBA" id="ARBA00010894"/>
    </source>
</evidence>
<organism evidence="3 4">
    <name type="scientific">Enorma phocaeensis</name>
    <dbReference type="NCBI Taxonomy" id="1871019"/>
    <lineage>
        <taxon>Bacteria</taxon>
        <taxon>Bacillati</taxon>
        <taxon>Actinomycetota</taxon>
        <taxon>Coriobacteriia</taxon>
        <taxon>Coriobacteriales</taxon>
        <taxon>Coriobacteriaceae</taxon>
        <taxon>Enorma</taxon>
    </lineage>
</organism>
<dbReference type="PANTHER" id="PTHR33219">
    <property type="entry name" value="YLMG HOMOLOG PROTEIN 2, CHLOROPLASTIC"/>
    <property type="match status" value="1"/>
</dbReference>
<evidence type="ECO:0000256" key="2">
    <source>
        <dbReference type="SAM" id="Phobius"/>
    </source>
</evidence>
<comment type="similarity">
    <text evidence="1">Belongs to the YggT family.</text>
</comment>
<comment type="caution">
    <text evidence="3">The sequence shown here is derived from an EMBL/GenBank/DDBJ whole genome shotgun (WGS) entry which is preliminary data.</text>
</comment>
<sequence length="80" mass="9094">MSTLVNFYEMLVLVYIIMRWFPLREGGLAYDIAMVLQSICEPFLGLFRRFIPPMGGIDFSPVIAILALNLIARFVIGIII</sequence>
<feature type="transmembrane region" description="Helical" evidence="2">
    <location>
        <begin position="59"/>
        <end position="79"/>
    </location>
</feature>
<reference evidence="4" key="1">
    <citation type="submission" date="2023-06" db="EMBL/GenBank/DDBJ databases">
        <title>Identification and characterization of horizontal gene transfer across gut microbiota members of farm animals based on homology search.</title>
        <authorList>
            <person name="Zeman M."/>
            <person name="Kubasova T."/>
            <person name="Jahodarova E."/>
            <person name="Nykrynova M."/>
            <person name="Rychlik I."/>
        </authorList>
    </citation>
    <scope>NUCLEOTIDE SEQUENCE [LARGE SCALE GENOMIC DNA]</scope>
    <source>
        <strain evidence="4">154_Feed</strain>
    </source>
</reference>
<keyword evidence="4" id="KW-1185">Reference proteome</keyword>
<dbReference type="RefSeq" id="WP_289544453.1">
    <property type="nucleotide sequence ID" value="NZ_JAUDDZ010000002.1"/>
</dbReference>
<dbReference type="PANTHER" id="PTHR33219:SF14">
    <property type="entry name" value="PROTEIN COFACTOR ASSEMBLY OF COMPLEX C SUBUNIT B CCB3, CHLOROPLASTIC-RELATED"/>
    <property type="match status" value="1"/>
</dbReference>
<evidence type="ECO:0000313" key="4">
    <source>
        <dbReference type="Proteomes" id="UP001529421"/>
    </source>
</evidence>
<name>A0ABT7V958_9ACTN</name>
<proteinExistence type="inferred from homology"/>